<accession>A0A427A4C4</accession>
<feature type="non-terminal residue" evidence="1">
    <location>
        <position position="1"/>
    </location>
</feature>
<organism evidence="1 2">
    <name type="scientific">Ensete ventricosum</name>
    <name type="common">Abyssinian banana</name>
    <name type="synonym">Musa ensete</name>
    <dbReference type="NCBI Taxonomy" id="4639"/>
    <lineage>
        <taxon>Eukaryota</taxon>
        <taxon>Viridiplantae</taxon>
        <taxon>Streptophyta</taxon>
        <taxon>Embryophyta</taxon>
        <taxon>Tracheophyta</taxon>
        <taxon>Spermatophyta</taxon>
        <taxon>Magnoliopsida</taxon>
        <taxon>Liliopsida</taxon>
        <taxon>Zingiberales</taxon>
        <taxon>Musaceae</taxon>
        <taxon>Ensete</taxon>
    </lineage>
</organism>
<dbReference type="Proteomes" id="UP000287651">
    <property type="component" value="Unassembled WGS sequence"/>
</dbReference>
<evidence type="ECO:0000313" key="2">
    <source>
        <dbReference type="Proteomes" id="UP000287651"/>
    </source>
</evidence>
<evidence type="ECO:0000313" key="1">
    <source>
        <dbReference type="EMBL" id="RRT71099.1"/>
    </source>
</evidence>
<sequence length="104" mass="11018">VGSAKEVDRVKAIRLDSPKGLTALKRLATMAISYPMVLWPKPKCKPVTETKQTGLSHESITLGEKKGDAVGGDADADADAGGNSVWAWLSYALHCPLQGPLYPA</sequence>
<protein>
    <submittedName>
        <fullName evidence="1">Uncharacterized protein</fullName>
    </submittedName>
</protein>
<reference evidence="1 2" key="1">
    <citation type="journal article" date="2014" name="Agronomy (Basel)">
        <title>A Draft Genome Sequence for Ensete ventricosum, the Drought-Tolerant Tree Against Hunger.</title>
        <authorList>
            <person name="Harrison J."/>
            <person name="Moore K.A."/>
            <person name="Paszkiewicz K."/>
            <person name="Jones T."/>
            <person name="Grant M."/>
            <person name="Ambacheew D."/>
            <person name="Muzemil S."/>
            <person name="Studholme D.J."/>
        </authorList>
    </citation>
    <scope>NUCLEOTIDE SEQUENCE [LARGE SCALE GENOMIC DNA]</scope>
</reference>
<gene>
    <name evidence="1" type="ORF">B296_00022092</name>
</gene>
<comment type="caution">
    <text evidence="1">The sequence shown here is derived from an EMBL/GenBank/DDBJ whole genome shotgun (WGS) entry which is preliminary data.</text>
</comment>
<dbReference type="AlphaFoldDB" id="A0A427A4C4"/>
<name>A0A427A4C4_ENSVE</name>
<dbReference type="EMBL" id="AMZH03003805">
    <property type="protein sequence ID" value="RRT71099.1"/>
    <property type="molecule type" value="Genomic_DNA"/>
</dbReference>
<proteinExistence type="predicted"/>